<evidence type="ECO:0000256" key="1">
    <source>
        <dbReference type="ARBA" id="ARBA00005011"/>
    </source>
</evidence>
<dbReference type="GO" id="GO:0008483">
    <property type="term" value="F:transaminase activity"/>
    <property type="evidence" value="ECO:0007669"/>
    <property type="project" value="UniProtKB-KW"/>
</dbReference>
<feature type="domain" description="Aminotransferase class I/classII large" evidence="10">
    <location>
        <begin position="62"/>
        <end position="350"/>
    </location>
</feature>
<dbReference type="InterPro" id="IPR015422">
    <property type="entry name" value="PyrdxlP-dep_Trfase_small"/>
</dbReference>
<evidence type="ECO:0000256" key="3">
    <source>
        <dbReference type="ARBA" id="ARBA00022576"/>
    </source>
</evidence>
<proteinExistence type="inferred from homology"/>
<dbReference type="EC" id="2.6.1.-" evidence="9"/>
<dbReference type="InterPro" id="IPR015421">
    <property type="entry name" value="PyrdxlP-dep_Trfase_major"/>
</dbReference>
<dbReference type="PROSITE" id="PS00105">
    <property type="entry name" value="AA_TRANSFER_CLASS_1"/>
    <property type="match status" value="1"/>
</dbReference>
<dbReference type="Pfam" id="PF00155">
    <property type="entry name" value="Aminotran_1_2"/>
    <property type="match status" value="1"/>
</dbReference>
<comment type="similarity">
    <text evidence="9">Belongs to the class-I pyridoxal-phosphate-dependent aminotransferase family.</text>
</comment>
<comment type="similarity">
    <text evidence="2">Belongs to the class-II pyridoxal-phosphate-dependent aminotransferase family. Histidinol-phosphate aminotransferase subfamily.</text>
</comment>
<comment type="catalytic activity">
    <reaction evidence="8">
        <text>L-histidinol phosphate + 2-oxoglutarate = 3-(imidazol-4-yl)-2-oxopropyl phosphate + L-glutamate</text>
        <dbReference type="Rhea" id="RHEA:23744"/>
        <dbReference type="ChEBI" id="CHEBI:16810"/>
        <dbReference type="ChEBI" id="CHEBI:29985"/>
        <dbReference type="ChEBI" id="CHEBI:57766"/>
        <dbReference type="ChEBI" id="CHEBI:57980"/>
        <dbReference type="EC" id="2.6.1.9"/>
    </reaction>
</comment>
<dbReference type="InterPro" id="IPR015424">
    <property type="entry name" value="PyrdxlP-dep_Trfase"/>
</dbReference>
<dbReference type="RefSeq" id="WP_322468782.1">
    <property type="nucleotide sequence ID" value="NZ_JAXOJX010000141.1"/>
</dbReference>
<dbReference type="InterPro" id="IPR004838">
    <property type="entry name" value="NHTrfase_class1_PyrdxlP-BS"/>
</dbReference>
<dbReference type="InterPro" id="IPR004839">
    <property type="entry name" value="Aminotransferase_I/II_large"/>
</dbReference>
<evidence type="ECO:0000256" key="9">
    <source>
        <dbReference type="RuleBase" id="RU000481"/>
    </source>
</evidence>
<evidence type="ECO:0000256" key="6">
    <source>
        <dbReference type="ARBA" id="ARBA00022898"/>
    </source>
</evidence>
<dbReference type="CDD" id="cd00609">
    <property type="entry name" value="AAT_like"/>
    <property type="match status" value="1"/>
</dbReference>
<keyword evidence="5 9" id="KW-0808">Transferase</keyword>
<evidence type="ECO:0000259" key="10">
    <source>
        <dbReference type="Pfam" id="PF00155"/>
    </source>
</evidence>
<gene>
    <name evidence="11" type="ORF">SM757_34445</name>
</gene>
<organism evidence="11 12">
    <name type="scientific">Azohydromonas lata</name>
    <dbReference type="NCBI Taxonomy" id="45677"/>
    <lineage>
        <taxon>Bacteria</taxon>
        <taxon>Pseudomonadati</taxon>
        <taxon>Pseudomonadota</taxon>
        <taxon>Betaproteobacteria</taxon>
        <taxon>Burkholderiales</taxon>
        <taxon>Sphaerotilaceae</taxon>
        <taxon>Azohydromonas</taxon>
    </lineage>
</organism>
<protein>
    <recommendedName>
        <fullName evidence="9">Aminotransferase</fullName>
        <ecNumber evidence="9">2.6.1.-</ecNumber>
    </recommendedName>
</protein>
<name>A0ABU5IS19_9BURK</name>
<dbReference type="PANTHER" id="PTHR43643">
    <property type="entry name" value="HISTIDINOL-PHOSPHATE AMINOTRANSFERASE 2"/>
    <property type="match status" value="1"/>
</dbReference>
<keyword evidence="7" id="KW-0368">Histidine biosynthesis</keyword>
<evidence type="ECO:0000313" key="12">
    <source>
        <dbReference type="Proteomes" id="UP001293718"/>
    </source>
</evidence>
<comment type="pathway">
    <text evidence="1">Amino-acid biosynthesis; L-histidine biosynthesis; L-histidine from 5-phospho-alpha-D-ribose 1-diphosphate: step 7/9.</text>
</comment>
<evidence type="ECO:0000256" key="7">
    <source>
        <dbReference type="ARBA" id="ARBA00023102"/>
    </source>
</evidence>
<evidence type="ECO:0000256" key="4">
    <source>
        <dbReference type="ARBA" id="ARBA00022605"/>
    </source>
</evidence>
<keyword evidence="3 9" id="KW-0032">Aminotransferase</keyword>
<comment type="caution">
    <text evidence="11">The sequence shown here is derived from an EMBL/GenBank/DDBJ whole genome shotgun (WGS) entry which is preliminary data.</text>
</comment>
<comment type="cofactor">
    <cofactor evidence="9">
        <name>pyridoxal 5'-phosphate</name>
        <dbReference type="ChEBI" id="CHEBI:597326"/>
    </cofactor>
</comment>
<dbReference type="Gene3D" id="3.40.640.10">
    <property type="entry name" value="Type I PLP-dependent aspartate aminotransferase-like (Major domain)"/>
    <property type="match status" value="1"/>
</dbReference>
<dbReference type="PANTHER" id="PTHR43643:SF6">
    <property type="entry name" value="HISTIDINOL-PHOSPHATE AMINOTRANSFERASE"/>
    <property type="match status" value="1"/>
</dbReference>
<dbReference type="SUPFAM" id="SSF53383">
    <property type="entry name" value="PLP-dependent transferases"/>
    <property type="match status" value="1"/>
</dbReference>
<dbReference type="InterPro" id="IPR050106">
    <property type="entry name" value="HistidinolP_aminotransfase"/>
</dbReference>
<evidence type="ECO:0000256" key="5">
    <source>
        <dbReference type="ARBA" id="ARBA00022679"/>
    </source>
</evidence>
<dbReference type="Proteomes" id="UP001293718">
    <property type="component" value="Unassembled WGS sequence"/>
</dbReference>
<dbReference type="EMBL" id="JAXOJX010000141">
    <property type="protein sequence ID" value="MDZ5461687.1"/>
    <property type="molecule type" value="Genomic_DNA"/>
</dbReference>
<evidence type="ECO:0000256" key="2">
    <source>
        <dbReference type="ARBA" id="ARBA00007970"/>
    </source>
</evidence>
<reference evidence="11 12" key="1">
    <citation type="submission" date="2023-11" db="EMBL/GenBank/DDBJ databases">
        <title>Draft genome of Azohydromonas lata strain H1 (DSM1123), a polyhydroxyalkanoate producer.</title>
        <authorList>
            <person name="Traversa D."/>
            <person name="D'Addabbo P."/>
            <person name="Pazzani C."/>
            <person name="Manzari C."/>
            <person name="Chiara M."/>
            <person name="Scrascia M."/>
        </authorList>
    </citation>
    <scope>NUCLEOTIDE SEQUENCE [LARGE SCALE GENOMIC DNA]</scope>
    <source>
        <strain evidence="11 12">H1</strain>
    </source>
</reference>
<keyword evidence="12" id="KW-1185">Reference proteome</keyword>
<accession>A0ABU5IS19</accession>
<keyword evidence="4" id="KW-0028">Amino-acid biosynthesis</keyword>
<keyword evidence="6" id="KW-0663">Pyridoxal phosphate</keyword>
<dbReference type="Gene3D" id="3.90.1150.10">
    <property type="entry name" value="Aspartate Aminotransferase, domain 1"/>
    <property type="match status" value="1"/>
</dbReference>
<evidence type="ECO:0000313" key="11">
    <source>
        <dbReference type="EMBL" id="MDZ5461687.1"/>
    </source>
</evidence>
<evidence type="ECO:0000256" key="8">
    <source>
        <dbReference type="ARBA" id="ARBA00047481"/>
    </source>
</evidence>
<sequence length="366" mass="39927">MKLLAPIPGPLLPNPFPGMAWLEAQLGHPIVARLGANEAWPLGDGQLRDACEQLAPMWPELLRQYPDPSAAGLRQRLAQSWHADPEQLLIDAGADSLLLLALRTACSQQQPVITSAGTYPTLAYFAAGLGLPLVEVPYALSAQGRHTDLDGLHAAAWLHKAGLVYLADPDNPTGSTHPFERLEAFAKALPPSCLLLLDEAYADFAAEPRKAQAMPGVIRVRSFSKSLGLAGLRLGCMIAETPLLEVARFRRIHYSVSGLSQALLSHLLDSPLAHQIRSRTLLERERLRSQLLARGLEAWPSATNFVTVRCTSSDSASALQRRLWQQQIAIHRPAHPAMADVLRITVQPQAFDESLLDALQAHSRLD</sequence>